<dbReference type="AlphaFoldDB" id="A0A6B1GBK7"/>
<evidence type="ECO:0000256" key="3">
    <source>
        <dbReference type="ARBA" id="ARBA00022598"/>
    </source>
</evidence>
<evidence type="ECO:0000256" key="8">
    <source>
        <dbReference type="HAMAP-Rule" id="MF_01161"/>
    </source>
</evidence>
<evidence type="ECO:0000256" key="6">
    <source>
        <dbReference type="ARBA" id="ARBA00022840"/>
    </source>
</evidence>
<dbReference type="PANTHER" id="PTHR43033:SF1">
    <property type="entry name" value="TRNA(ILE)-LYSIDINE SYNTHASE-RELATED"/>
    <property type="match status" value="1"/>
</dbReference>
<keyword evidence="4 8" id="KW-0819">tRNA processing</keyword>
<dbReference type="InterPro" id="IPR012094">
    <property type="entry name" value="tRNA_Ile_lys_synt"/>
</dbReference>
<dbReference type="NCBIfam" id="TIGR02433">
    <property type="entry name" value="lysidine_TilS_C"/>
    <property type="match status" value="1"/>
</dbReference>
<proteinExistence type="inferred from homology"/>
<evidence type="ECO:0000256" key="1">
    <source>
        <dbReference type="ARBA" id="ARBA00004496"/>
    </source>
</evidence>
<dbReference type="Gene3D" id="3.40.50.620">
    <property type="entry name" value="HUPs"/>
    <property type="match status" value="1"/>
</dbReference>
<gene>
    <name evidence="8 11" type="primary">tilS</name>
    <name evidence="11" type="ORF">F4148_17565</name>
</gene>
<dbReference type="EC" id="6.3.4.19" evidence="8"/>
<keyword evidence="5 8" id="KW-0547">Nucleotide-binding</keyword>
<dbReference type="PANTHER" id="PTHR43033">
    <property type="entry name" value="TRNA(ILE)-LYSIDINE SYNTHASE-RELATED"/>
    <property type="match status" value="1"/>
</dbReference>
<dbReference type="Pfam" id="PF11734">
    <property type="entry name" value="TilS_C"/>
    <property type="match status" value="1"/>
</dbReference>
<feature type="domain" description="Lysidine-tRNA(Ile) synthetase C-terminal" evidence="10">
    <location>
        <begin position="453"/>
        <end position="526"/>
    </location>
</feature>
<sequence>MFDLVGQLRVREGLFSSQTQGEGHAARVVVAVSGGADSMALLHLLMRLRSDWNLDLVVAHLDHNIRPESADDATFVGEMARYWNLPFETTRLACGALTRKGNMEANARNLRYKFLAQVATKRQVDGSPVDVAVAHTANDQAETVLMNLIRGSGVHGLAGMRAVRPLLLQDEPVPGVRVVRPLLDVSRSEIIEYLWEHGIAWREDPSNQDRTLVRNRVRHEILPRLKELNPEVIASLCRTASVMRGEVKRIERYTRQALDATRRGSHGEETADSPMALPPTPGETFRNATSRQVFDLRAFRSLSPADQRESLRTSARALGSPLTELGFDTVERLRRSLCDENRSGGPYSWFADVMLTRTQDAFSLHHRDATPILPDHPHLDGIWRATHPTIELSETGEIVVDRWTLRCKVLNRQHLRQDWADSLGVSPWTRTAQGESRLSSWEAFIDADSVEQLSLTSPRPGQRFEPLGLGGHGKALADYFTDCKVPRFLRAGWPILVDGERVVWVGGHQIAHNVPITPRSRRVFHLFWEPPSR</sequence>
<comment type="function">
    <text evidence="8">Ligates lysine onto the cytidine present at position 34 of the AUA codon-specific tRNA(Ile) that contains the anticodon CAU, in an ATP-dependent manner. Cytidine is converted to lysidine, thus changing the amino acid specificity of the tRNA from methionine to isoleucine.</text>
</comment>
<keyword evidence="3 8" id="KW-0436">Ligase</keyword>
<keyword evidence="2 8" id="KW-0963">Cytoplasm</keyword>
<dbReference type="GO" id="GO:0005737">
    <property type="term" value="C:cytoplasm"/>
    <property type="evidence" value="ECO:0007669"/>
    <property type="project" value="UniProtKB-SubCell"/>
</dbReference>
<protein>
    <recommendedName>
        <fullName evidence="8">tRNA(Ile)-lysidine synthase</fullName>
        <ecNumber evidence="8">6.3.4.19</ecNumber>
    </recommendedName>
    <alternativeName>
        <fullName evidence="8">tRNA(Ile)-2-lysyl-cytidine synthase</fullName>
    </alternativeName>
    <alternativeName>
        <fullName evidence="8">tRNA(Ile)-lysidine synthetase</fullName>
    </alternativeName>
</protein>
<feature type="compositionally biased region" description="Basic and acidic residues" evidence="9">
    <location>
        <begin position="260"/>
        <end position="269"/>
    </location>
</feature>
<reference evidence="11" key="1">
    <citation type="submission" date="2019-09" db="EMBL/GenBank/DDBJ databases">
        <title>Characterisation of the sponge microbiome using genome-centric metagenomics.</title>
        <authorList>
            <person name="Engelberts J.P."/>
            <person name="Robbins S.J."/>
            <person name="De Goeij J.M."/>
            <person name="Aranda M."/>
            <person name="Bell S.C."/>
            <person name="Webster N.S."/>
        </authorList>
    </citation>
    <scope>NUCLEOTIDE SEQUENCE</scope>
    <source>
        <strain evidence="11">SB0675_bin_29</strain>
    </source>
</reference>
<dbReference type="EMBL" id="VYDA01000623">
    <property type="protein sequence ID" value="MYH63474.1"/>
    <property type="molecule type" value="Genomic_DNA"/>
</dbReference>
<organism evidence="11">
    <name type="scientific">Caldilineaceae bacterium SB0675_bin_29</name>
    <dbReference type="NCBI Taxonomy" id="2605266"/>
    <lineage>
        <taxon>Bacteria</taxon>
        <taxon>Bacillati</taxon>
        <taxon>Chloroflexota</taxon>
        <taxon>Caldilineae</taxon>
        <taxon>Caldilineales</taxon>
        <taxon>Caldilineaceae</taxon>
    </lineage>
</organism>
<comment type="similarity">
    <text evidence="8">Belongs to the tRNA(Ile)-lysidine synthase family.</text>
</comment>
<dbReference type="SMART" id="SM00977">
    <property type="entry name" value="TilS_C"/>
    <property type="match status" value="1"/>
</dbReference>
<dbReference type="Pfam" id="PF01171">
    <property type="entry name" value="ATP_bind_3"/>
    <property type="match status" value="1"/>
</dbReference>
<comment type="domain">
    <text evidence="8">The N-terminal region contains the highly conserved SGGXDS motif, predicted to be a P-loop motif involved in ATP binding.</text>
</comment>
<dbReference type="InterPro" id="IPR012796">
    <property type="entry name" value="Lysidine-tRNA-synth_C"/>
</dbReference>
<accession>A0A6B1GBK7</accession>
<dbReference type="GO" id="GO:0006400">
    <property type="term" value="P:tRNA modification"/>
    <property type="evidence" value="ECO:0007669"/>
    <property type="project" value="UniProtKB-UniRule"/>
</dbReference>
<dbReference type="HAMAP" id="MF_01161">
    <property type="entry name" value="tRNA_Ile_lys_synt"/>
    <property type="match status" value="1"/>
</dbReference>
<comment type="subcellular location">
    <subcellularLocation>
        <location evidence="1 8">Cytoplasm</location>
    </subcellularLocation>
</comment>
<feature type="region of interest" description="Disordered" evidence="9">
    <location>
        <begin position="260"/>
        <end position="281"/>
    </location>
</feature>
<evidence type="ECO:0000256" key="2">
    <source>
        <dbReference type="ARBA" id="ARBA00022490"/>
    </source>
</evidence>
<feature type="binding site" evidence="8">
    <location>
        <begin position="33"/>
        <end position="38"/>
    </location>
    <ligand>
        <name>ATP</name>
        <dbReference type="ChEBI" id="CHEBI:30616"/>
    </ligand>
</feature>
<dbReference type="InterPro" id="IPR011063">
    <property type="entry name" value="TilS/TtcA_N"/>
</dbReference>
<evidence type="ECO:0000313" key="11">
    <source>
        <dbReference type="EMBL" id="MYH63474.1"/>
    </source>
</evidence>
<evidence type="ECO:0000259" key="10">
    <source>
        <dbReference type="SMART" id="SM00977"/>
    </source>
</evidence>
<dbReference type="InterPro" id="IPR014729">
    <property type="entry name" value="Rossmann-like_a/b/a_fold"/>
</dbReference>
<dbReference type="GO" id="GO:0005524">
    <property type="term" value="F:ATP binding"/>
    <property type="evidence" value="ECO:0007669"/>
    <property type="project" value="UniProtKB-UniRule"/>
</dbReference>
<evidence type="ECO:0000256" key="5">
    <source>
        <dbReference type="ARBA" id="ARBA00022741"/>
    </source>
</evidence>
<dbReference type="NCBIfam" id="TIGR02432">
    <property type="entry name" value="lysidine_TilS_N"/>
    <property type="match status" value="1"/>
</dbReference>
<dbReference type="SUPFAM" id="SSF52402">
    <property type="entry name" value="Adenine nucleotide alpha hydrolases-like"/>
    <property type="match status" value="1"/>
</dbReference>
<dbReference type="SUPFAM" id="SSF56037">
    <property type="entry name" value="PheT/TilS domain"/>
    <property type="match status" value="1"/>
</dbReference>
<evidence type="ECO:0000256" key="7">
    <source>
        <dbReference type="ARBA" id="ARBA00048539"/>
    </source>
</evidence>
<keyword evidence="6 8" id="KW-0067">ATP-binding</keyword>
<dbReference type="CDD" id="cd01992">
    <property type="entry name" value="TilS_N"/>
    <property type="match status" value="1"/>
</dbReference>
<comment type="catalytic activity">
    <reaction evidence="7 8">
        <text>cytidine(34) in tRNA(Ile2) + L-lysine + ATP = lysidine(34) in tRNA(Ile2) + AMP + diphosphate + H(+)</text>
        <dbReference type="Rhea" id="RHEA:43744"/>
        <dbReference type="Rhea" id="RHEA-COMP:10625"/>
        <dbReference type="Rhea" id="RHEA-COMP:10670"/>
        <dbReference type="ChEBI" id="CHEBI:15378"/>
        <dbReference type="ChEBI" id="CHEBI:30616"/>
        <dbReference type="ChEBI" id="CHEBI:32551"/>
        <dbReference type="ChEBI" id="CHEBI:33019"/>
        <dbReference type="ChEBI" id="CHEBI:82748"/>
        <dbReference type="ChEBI" id="CHEBI:83665"/>
        <dbReference type="ChEBI" id="CHEBI:456215"/>
        <dbReference type="EC" id="6.3.4.19"/>
    </reaction>
</comment>
<comment type="caution">
    <text evidence="11">The sequence shown here is derived from an EMBL/GenBank/DDBJ whole genome shotgun (WGS) entry which is preliminary data.</text>
</comment>
<name>A0A6B1GBK7_9CHLR</name>
<dbReference type="InterPro" id="IPR012795">
    <property type="entry name" value="tRNA_Ile_lys_synt_N"/>
</dbReference>
<dbReference type="GO" id="GO:0032267">
    <property type="term" value="F:tRNA(Ile)-lysidine synthase activity"/>
    <property type="evidence" value="ECO:0007669"/>
    <property type="project" value="UniProtKB-EC"/>
</dbReference>
<evidence type="ECO:0000256" key="4">
    <source>
        <dbReference type="ARBA" id="ARBA00022694"/>
    </source>
</evidence>
<evidence type="ECO:0000256" key="9">
    <source>
        <dbReference type="SAM" id="MobiDB-lite"/>
    </source>
</evidence>